<dbReference type="Proteomes" id="UP000254925">
    <property type="component" value="Unassembled WGS sequence"/>
</dbReference>
<name>A0A370HNI6_9HYPH</name>
<gene>
    <name evidence="2" type="ORF">DES45_103397</name>
</gene>
<dbReference type="EMBL" id="QQBB01000003">
    <property type="protein sequence ID" value="RDI60136.1"/>
    <property type="molecule type" value="Genomic_DNA"/>
</dbReference>
<proteinExistence type="predicted"/>
<organism evidence="2 3">
    <name type="scientific">Microvirga subterranea</name>
    <dbReference type="NCBI Taxonomy" id="186651"/>
    <lineage>
        <taxon>Bacteria</taxon>
        <taxon>Pseudomonadati</taxon>
        <taxon>Pseudomonadota</taxon>
        <taxon>Alphaproteobacteria</taxon>
        <taxon>Hyphomicrobiales</taxon>
        <taxon>Methylobacteriaceae</taxon>
        <taxon>Microvirga</taxon>
    </lineage>
</organism>
<comment type="caution">
    <text evidence="2">The sequence shown here is derived from an EMBL/GenBank/DDBJ whole genome shotgun (WGS) entry which is preliminary data.</text>
</comment>
<reference evidence="2 3" key="1">
    <citation type="submission" date="2018-07" db="EMBL/GenBank/DDBJ databases">
        <title>Genomic Encyclopedia of Type Strains, Phase IV (KMG-IV): sequencing the most valuable type-strain genomes for metagenomic binning, comparative biology and taxonomic classification.</title>
        <authorList>
            <person name="Goeker M."/>
        </authorList>
    </citation>
    <scope>NUCLEOTIDE SEQUENCE [LARGE SCALE GENOMIC DNA]</scope>
    <source>
        <strain evidence="2 3">DSM 14364</strain>
    </source>
</reference>
<accession>A0A370HNI6</accession>
<evidence type="ECO:0000313" key="2">
    <source>
        <dbReference type="EMBL" id="RDI60136.1"/>
    </source>
</evidence>
<feature type="signal peptide" evidence="1">
    <location>
        <begin position="1"/>
        <end position="23"/>
    </location>
</feature>
<evidence type="ECO:0000313" key="3">
    <source>
        <dbReference type="Proteomes" id="UP000254925"/>
    </source>
</evidence>
<sequence length="116" mass="11641">MTLHRIASGAAFALLLTAQPGLAGPCTQEIDQVQKQVDARIDAAAGAGRAGAESNAARLHREPTPASIAAAEQKLGEGKSEEAALAALGSARQADQAGDKAECDAALAVAKRALAQ</sequence>
<keyword evidence="3" id="KW-1185">Reference proteome</keyword>
<evidence type="ECO:0000256" key="1">
    <source>
        <dbReference type="SAM" id="SignalP"/>
    </source>
</evidence>
<protein>
    <submittedName>
        <fullName evidence="2">Uncharacterized protein</fullName>
    </submittedName>
</protein>
<dbReference type="RefSeq" id="WP_245571657.1">
    <property type="nucleotide sequence ID" value="NZ_QQBB01000003.1"/>
</dbReference>
<dbReference type="AlphaFoldDB" id="A0A370HNI6"/>
<keyword evidence="1" id="KW-0732">Signal</keyword>
<feature type="chain" id="PRO_5016926192" evidence="1">
    <location>
        <begin position="24"/>
        <end position="116"/>
    </location>
</feature>